<dbReference type="RefSeq" id="WP_176004539.1">
    <property type="nucleotide sequence ID" value="NZ_JABWMI010000003.1"/>
</dbReference>
<proteinExistence type="predicted"/>
<dbReference type="InterPro" id="IPR011006">
    <property type="entry name" value="CheY-like_superfamily"/>
</dbReference>
<dbReference type="Gene3D" id="3.40.50.2300">
    <property type="match status" value="1"/>
</dbReference>
<comment type="caution">
    <text evidence="3">The sequence shown here is derived from an EMBL/GenBank/DDBJ whole genome shotgun (WGS) entry which is preliminary data.</text>
</comment>
<dbReference type="EMBL" id="JACBJI010000001">
    <property type="protein sequence ID" value="NYA69722.1"/>
    <property type="molecule type" value="Genomic_DNA"/>
</dbReference>
<evidence type="ECO:0000259" key="2">
    <source>
        <dbReference type="PROSITE" id="PS50110"/>
    </source>
</evidence>
<feature type="modified residue" description="4-aspartylphosphate" evidence="1">
    <location>
        <position position="66"/>
    </location>
</feature>
<dbReference type="PROSITE" id="PS50110">
    <property type="entry name" value="RESPONSE_REGULATORY"/>
    <property type="match status" value="1"/>
</dbReference>
<reference evidence="3 4" key="1">
    <citation type="submission" date="2020-07" db="EMBL/GenBank/DDBJ databases">
        <authorList>
            <person name="Sun Q."/>
        </authorList>
    </citation>
    <scope>NUCLEOTIDE SEQUENCE [LARGE SCALE GENOMIC DNA]</scope>
    <source>
        <strain evidence="3 4">MAH-1</strain>
    </source>
</reference>
<dbReference type="Pfam" id="PF00072">
    <property type="entry name" value="Response_reg"/>
    <property type="match status" value="1"/>
</dbReference>
<keyword evidence="4" id="KW-1185">Reference proteome</keyword>
<name>A0A7Y9C5Z7_9FLAO</name>
<dbReference type="SMART" id="SM00448">
    <property type="entry name" value="REC"/>
    <property type="match status" value="1"/>
</dbReference>
<dbReference type="Proteomes" id="UP000535020">
    <property type="component" value="Unassembled WGS sequence"/>
</dbReference>
<dbReference type="PANTHER" id="PTHR44520">
    <property type="entry name" value="RESPONSE REGULATOR RCP1-RELATED"/>
    <property type="match status" value="1"/>
</dbReference>
<accession>A0A7Y9C5Z7</accession>
<evidence type="ECO:0000256" key="1">
    <source>
        <dbReference type="PROSITE-ProRule" id="PRU00169"/>
    </source>
</evidence>
<feature type="domain" description="Response regulatory" evidence="2">
    <location>
        <begin position="12"/>
        <end position="133"/>
    </location>
</feature>
<evidence type="ECO:0000313" key="4">
    <source>
        <dbReference type="Proteomes" id="UP000535020"/>
    </source>
</evidence>
<protein>
    <submittedName>
        <fullName evidence="3">Response regulator</fullName>
    </submittedName>
</protein>
<dbReference type="GO" id="GO:0000160">
    <property type="term" value="P:phosphorelay signal transduction system"/>
    <property type="evidence" value="ECO:0007669"/>
    <property type="project" value="InterPro"/>
</dbReference>
<keyword evidence="1" id="KW-0597">Phosphoprotein</keyword>
<evidence type="ECO:0000313" key="3">
    <source>
        <dbReference type="EMBL" id="NYA69722.1"/>
    </source>
</evidence>
<organism evidence="3 4">
    <name type="scientific">Flavobacterium agri</name>
    <dbReference type="NCBI Taxonomy" id="2743471"/>
    <lineage>
        <taxon>Bacteria</taxon>
        <taxon>Pseudomonadati</taxon>
        <taxon>Bacteroidota</taxon>
        <taxon>Flavobacteriia</taxon>
        <taxon>Flavobacteriales</taxon>
        <taxon>Flavobacteriaceae</taxon>
        <taxon>Flavobacterium</taxon>
    </lineage>
</organism>
<sequence length="154" mass="17322">MPTFNAMPQKRNILLSDDDNDDCSLFLEALEEVKCDADVTIARDGVTLMQALDASADEKPEVIFLDLNMPRKNGFECLHEIRKSLVFGQIPIVIYTTSNSSDIIEKVYEEGANLYMTKPSSFSLLKKTLAYVLSLAPEELNRKPSRERFVVTVA</sequence>
<dbReference type="AlphaFoldDB" id="A0A7Y9C5Z7"/>
<dbReference type="InterPro" id="IPR001789">
    <property type="entry name" value="Sig_transdc_resp-reg_receiver"/>
</dbReference>
<dbReference type="SUPFAM" id="SSF52172">
    <property type="entry name" value="CheY-like"/>
    <property type="match status" value="1"/>
</dbReference>
<dbReference type="InterPro" id="IPR052893">
    <property type="entry name" value="TCS_response_regulator"/>
</dbReference>
<gene>
    <name evidence="3" type="ORF">HZF10_02230</name>
</gene>